<evidence type="ECO:0000313" key="2">
    <source>
        <dbReference type="EMBL" id="CAB4120811.1"/>
    </source>
</evidence>
<proteinExistence type="predicted"/>
<organism evidence="2">
    <name type="scientific">uncultured Caudovirales phage</name>
    <dbReference type="NCBI Taxonomy" id="2100421"/>
    <lineage>
        <taxon>Viruses</taxon>
        <taxon>Duplodnaviria</taxon>
        <taxon>Heunggongvirae</taxon>
        <taxon>Uroviricota</taxon>
        <taxon>Caudoviricetes</taxon>
        <taxon>Peduoviridae</taxon>
        <taxon>Maltschvirus</taxon>
        <taxon>Maltschvirus maltsch</taxon>
    </lineage>
</organism>
<accession>A0A6J5KH58</accession>
<sequence>MTCIDSLSHYDRAIYAELVRATEAGEVCPNYLDLNEVAGYESASSSAHSVARLERLGLVCVRRYQRFREVQIVATGKWTARHPSMHVERPHVPRGSISRGPRPTDRKGYKTRRPTNEPA</sequence>
<evidence type="ECO:0008006" key="3">
    <source>
        <dbReference type="Google" id="ProtNLM"/>
    </source>
</evidence>
<dbReference type="EMBL" id="LR796135">
    <property type="protein sequence ID" value="CAB4120811.1"/>
    <property type="molecule type" value="Genomic_DNA"/>
</dbReference>
<name>A0A6J5KH58_9CAUD</name>
<reference evidence="2" key="1">
    <citation type="submission" date="2020-04" db="EMBL/GenBank/DDBJ databases">
        <authorList>
            <person name="Chiriac C."/>
            <person name="Salcher M."/>
            <person name="Ghai R."/>
            <person name="Kavagutti S V."/>
        </authorList>
    </citation>
    <scope>NUCLEOTIDE SEQUENCE</scope>
</reference>
<feature type="region of interest" description="Disordered" evidence="1">
    <location>
        <begin position="81"/>
        <end position="119"/>
    </location>
</feature>
<protein>
    <recommendedName>
        <fullName evidence="3">LexA repressor DNA-binding domain-containing protein</fullName>
    </recommendedName>
</protein>
<gene>
    <name evidence="2" type="ORF">UFOVP5_48</name>
</gene>
<evidence type="ECO:0000256" key="1">
    <source>
        <dbReference type="SAM" id="MobiDB-lite"/>
    </source>
</evidence>